<keyword evidence="2" id="KW-1185">Reference proteome</keyword>
<protein>
    <submittedName>
        <fullName evidence="1">Uncharacterized protein</fullName>
    </submittedName>
</protein>
<name>A0AAN6MVB6_9PEZI</name>
<evidence type="ECO:0000313" key="2">
    <source>
        <dbReference type="Proteomes" id="UP001303473"/>
    </source>
</evidence>
<sequence>RTISFAEVYQNGNAQYKHMIVEHPLYSGDFYILKCDEHGVHFKQNPLAGAAKHLHSSQHGHISKEYATALKFLGYRVVDCDAQLAINNNSVAKKAFAEGYEPLNLNKRSKPVPISLISYADSPRSGNFVSGFSVSLPPWKLPKGIAPGELYLCYWAREKRHYAILTLPWGDLSCAGMQGTLSDTGLLAKAPKCYSLNGKPLQITGWAEGYEDDGPLVSERVYAVMYFDQKQ</sequence>
<evidence type="ECO:0000313" key="1">
    <source>
        <dbReference type="EMBL" id="KAK3933984.1"/>
    </source>
</evidence>
<organism evidence="1 2">
    <name type="scientific">Diplogelasinospora grovesii</name>
    <dbReference type="NCBI Taxonomy" id="303347"/>
    <lineage>
        <taxon>Eukaryota</taxon>
        <taxon>Fungi</taxon>
        <taxon>Dikarya</taxon>
        <taxon>Ascomycota</taxon>
        <taxon>Pezizomycotina</taxon>
        <taxon>Sordariomycetes</taxon>
        <taxon>Sordariomycetidae</taxon>
        <taxon>Sordariales</taxon>
        <taxon>Diplogelasinosporaceae</taxon>
        <taxon>Diplogelasinospora</taxon>
    </lineage>
</organism>
<accession>A0AAN6MVB6</accession>
<gene>
    <name evidence="1" type="ORF">QBC46DRAFT_274718</name>
</gene>
<comment type="caution">
    <text evidence="1">The sequence shown here is derived from an EMBL/GenBank/DDBJ whole genome shotgun (WGS) entry which is preliminary data.</text>
</comment>
<feature type="non-terminal residue" evidence="1">
    <location>
        <position position="1"/>
    </location>
</feature>
<dbReference type="AlphaFoldDB" id="A0AAN6MVB6"/>
<dbReference type="Proteomes" id="UP001303473">
    <property type="component" value="Unassembled WGS sequence"/>
</dbReference>
<proteinExistence type="predicted"/>
<reference evidence="2" key="1">
    <citation type="journal article" date="2023" name="Mol. Phylogenet. Evol.">
        <title>Genome-scale phylogeny and comparative genomics of the fungal order Sordariales.</title>
        <authorList>
            <person name="Hensen N."/>
            <person name="Bonometti L."/>
            <person name="Westerberg I."/>
            <person name="Brannstrom I.O."/>
            <person name="Guillou S."/>
            <person name="Cros-Aarteil S."/>
            <person name="Calhoun S."/>
            <person name="Haridas S."/>
            <person name="Kuo A."/>
            <person name="Mondo S."/>
            <person name="Pangilinan J."/>
            <person name="Riley R."/>
            <person name="LaButti K."/>
            <person name="Andreopoulos B."/>
            <person name="Lipzen A."/>
            <person name="Chen C."/>
            <person name="Yan M."/>
            <person name="Daum C."/>
            <person name="Ng V."/>
            <person name="Clum A."/>
            <person name="Steindorff A."/>
            <person name="Ohm R.A."/>
            <person name="Martin F."/>
            <person name="Silar P."/>
            <person name="Natvig D.O."/>
            <person name="Lalanne C."/>
            <person name="Gautier V."/>
            <person name="Ament-Velasquez S.L."/>
            <person name="Kruys A."/>
            <person name="Hutchinson M.I."/>
            <person name="Powell A.J."/>
            <person name="Barry K."/>
            <person name="Miller A.N."/>
            <person name="Grigoriev I.V."/>
            <person name="Debuchy R."/>
            <person name="Gladieux P."/>
            <person name="Hiltunen Thoren M."/>
            <person name="Johannesson H."/>
        </authorList>
    </citation>
    <scope>NUCLEOTIDE SEQUENCE [LARGE SCALE GENOMIC DNA]</scope>
    <source>
        <strain evidence="2">CBS 340.73</strain>
    </source>
</reference>
<dbReference type="EMBL" id="MU854042">
    <property type="protein sequence ID" value="KAK3933984.1"/>
    <property type="molecule type" value="Genomic_DNA"/>
</dbReference>